<dbReference type="EMBL" id="LQQY01000012">
    <property type="protein sequence ID" value="KZE49581.1"/>
    <property type="molecule type" value="Genomic_DNA"/>
</dbReference>
<keyword evidence="2" id="KW-0238">DNA-binding</keyword>
<dbReference type="GO" id="GO:0003700">
    <property type="term" value="F:DNA-binding transcription factor activity"/>
    <property type="evidence" value="ECO:0007669"/>
    <property type="project" value="InterPro"/>
</dbReference>
<comment type="caution">
    <text evidence="4">The sequence shown here is derived from an EMBL/GenBank/DDBJ whole genome shotgun (WGS) entry which is preliminary data.</text>
</comment>
<dbReference type="Gene3D" id="3.40.50.10490">
    <property type="entry name" value="Glucose-6-phosphate isomerase like protein, domain 1"/>
    <property type="match status" value="1"/>
</dbReference>
<dbReference type="PROSITE" id="PS51071">
    <property type="entry name" value="HTH_RPIR"/>
    <property type="match status" value="1"/>
</dbReference>
<keyword evidence="1" id="KW-0805">Transcription regulation</keyword>
<dbReference type="InterPro" id="IPR036388">
    <property type="entry name" value="WH-like_DNA-bd_sf"/>
</dbReference>
<dbReference type="PATRIC" id="fig|189381.10.peg.4039"/>
<reference evidence="5" key="1">
    <citation type="submission" date="2016-01" db="EMBL/GenBank/DDBJ databases">
        <title>Whole genome sequencing of Bhargavaea cecembensis T14.</title>
        <authorList>
            <person name="Hong K.W."/>
        </authorList>
    </citation>
    <scope>NUCLEOTIDE SEQUENCE [LARGE SCALE GENOMIC DNA]</scope>
    <source>
        <strain evidence="5">M19</strain>
    </source>
</reference>
<protein>
    <submittedName>
        <fullName evidence="4">RpiR family transcriptional regulator</fullName>
    </submittedName>
</protein>
<dbReference type="AlphaFoldDB" id="A0A0J5Y5C4"/>
<evidence type="ECO:0000313" key="4">
    <source>
        <dbReference type="EMBL" id="KZE49581.1"/>
    </source>
</evidence>
<dbReference type="CDD" id="cd05013">
    <property type="entry name" value="SIS_RpiR"/>
    <property type="match status" value="1"/>
</dbReference>
<accession>A0A0J5Y5C4</accession>
<dbReference type="InterPro" id="IPR000281">
    <property type="entry name" value="HTH_RpiR"/>
</dbReference>
<dbReference type="PANTHER" id="PTHR30514:SF1">
    <property type="entry name" value="HTH-TYPE TRANSCRIPTIONAL REGULATOR HEXR-RELATED"/>
    <property type="match status" value="1"/>
</dbReference>
<dbReference type="PANTHER" id="PTHR30514">
    <property type="entry name" value="GLUCOKINASE"/>
    <property type="match status" value="1"/>
</dbReference>
<proteinExistence type="predicted"/>
<dbReference type="Gene3D" id="1.10.10.10">
    <property type="entry name" value="Winged helix-like DNA-binding domain superfamily/Winged helix DNA-binding domain"/>
    <property type="match status" value="1"/>
</dbReference>
<dbReference type="Pfam" id="PF01418">
    <property type="entry name" value="HTH_6"/>
    <property type="match status" value="1"/>
</dbReference>
<dbReference type="SUPFAM" id="SSF46689">
    <property type="entry name" value="Homeodomain-like"/>
    <property type="match status" value="1"/>
</dbReference>
<evidence type="ECO:0000313" key="5">
    <source>
        <dbReference type="Proteomes" id="UP000076510"/>
    </source>
</evidence>
<name>A0A0J5Y5C4_9BACI</name>
<dbReference type="SUPFAM" id="SSF53697">
    <property type="entry name" value="SIS domain"/>
    <property type="match status" value="1"/>
</dbReference>
<dbReference type="Proteomes" id="UP000076510">
    <property type="component" value="Unassembled WGS sequence"/>
</dbReference>
<dbReference type="InterPro" id="IPR046348">
    <property type="entry name" value="SIS_dom_sf"/>
</dbReference>
<gene>
    <name evidence="4" type="ORF">AV649_00695</name>
</gene>
<keyword evidence="3" id="KW-0804">Transcription</keyword>
<dbReference type="PROSITE" id="PS51464">
    <property type="entry name" value="SIS"/>
    <property type="match status" value="1"/>
</dbReference>
<dbReference type="InterPro" id="IPR035472">
    <property type="entry name" value="RpiR-like_SIS"/>
</dbReference>
<sequence>MRQTDTPQHCLPRIRSHYSQFSEKEKKIANTIIADPEKIIHSTISQLAEDLSVADATVFRFCKRIGFKGYQAMKISLAAEIVTPLDDIHETIEEGDSEKIIAQKVFRSNIRTLEDSIAIMDEESFTSAVAMMLKARRIEFYGTGGSGFVAMDAHHKFLRTGMTTTAYNDSHMQLISASQLTSEDLIFFISHSGANKDLLEVLEVAKGNGVPTIAITHFAKSPMSLGVDVPLFTSSQETDYRSEALASRIGQLSIVDALYVTIMMKRKDQSSRSLQKMRDAISVKKI</sequence>
<dbReference type="GO" id="GO:1901135">
    <property type="term" value="P:carbohydrate derivative metabolic process"/>
    <property type="evidence" value="ECO:0007669"/>
    <property type="project" value="InterPro"/>
</dbReference>
<dbReference type="GO" id="GO:0097367">
    <property type="term" value="F:carbohydrate derivative binding"/>
    <property type="evidence" value="ECO:0007669"/>
    <property type="project" value="InterPro"/>
</dbReference>
<dbReference type="InterPro" id="IPR047640">
    <property type="entry name" value="RpiR-like"/>
</dbReference>
<organism evidence="4 5">
    <name type="scientific">Rossellomorea marisflavi</name>
    <dbReference type="NCBI Taxonomy" id="189381"/>
    <lineage>
        <taxon>Bacteria</taxon>
        <taxon>Bacillati</taxon>
        <taxon>Bacillota</taxon>
        <taxon>Bacilli</taxon>
        <taxon>Bacillales</taxon>
        <taxon>Bacillaceae</taxon>
        <taxon>Rossellomorea</taxon>
    </lineage>
</organism>
<dbReference type="RefSeq" id="WP_048004279.1">
    <property type="nucleotide sequence ID" value="NZ_CP047095.1"/>
</dbReference>
<evidence type="ECO:0000256" key="2">
    <source>
        <dbReference type="ARBA" id="ARBA00023125"/>
    </source>
</evidence>
<dbReference type="Pfam" id="PF01380">
    <property type="entry name" value="SIS"/>
    <property type="match status" value="1"/>
</dbReference>
<dbReference type="InterPro" id="IPR001347">
    <property type="entry name" value="SIS_dom"/>
</dbReference>
<dbReference type="GO" id="GO:0003677">
    <property type="term" value="F:DNA binding"/>
    <property type="evidence" value="ECO:0007669"/>
    <property type="project" value="UniProtKB-KW"/>
</dbReference>
<evidence type="ECO:0000256" key="1">
    <source>
        <dbReference type="ARBA" id="ARBA00023015"/>
    </source>
</evidence>
<dbReference type="OrthoDB" id="3684496at2"/>
<dbReference type="InterPro" id="IPR009057">
    <property type="entry name" value="Homeodomain-like_sf"/>
</dbReference>
<evidence type="ECO:0000256" key="3">
    <source>
        <dbReference type="ARBA" id="ARBA00023163"/>
    </source>
</evidence>